<reference evidence="4" key="2">
    <citation type="journal article" date="2023" name="IMA Fungus">
        <title>Comparative genomic study of the Penicillium genus elucidates a diverse pangenome and 15 lateral gene transfer events.</title>
        <authorList>
            <person name="Petersen C."/>
            <person name="Sorensen T."/>
            <person name="Nielsen M.R."/>
            <person name="Sondergaard T.E."/>
            <person name="Sorensen J.L."/>
            <person name="Fitzpatrick D.A."/>
            <person name="Frisvad J.C."/>
            <person name="Nielsen K.L."/>
        </authorList>
    </citation>
    <scope>NUCLEOTIDE SEQUENCE</scope>
    <source>
        <strain evidence="4">IBT 16125</strain>
    </source>
</reference>
<dbReference type="InterPro" id="IPR009057">
    <property type="entry name" value="Homeodomain-like_sf"/>
</dbReference>
<dbReference type="PANTHER" id="PTHR19303">
    <property type="entry name" value="TRANSPOSON"/>
    <property type="match status" value="1"/>
</dbReference>
<dbReference type="GO" id="GO:0003677">
    <property type="term" value="F:DNA binding"/>
    <property type="evidence" value="ECO:0007669"/>
    <property type="project" value="UniProtKB-KW"/>
</dbReference>
<dbReference type="AlphaFoldDB" id="A0AAD6C3J5"/>
<feature type="region of interest" description="Disordered" evidence="2">
    <location>
        <begin position="314"/>
        <end position="339"/>
    </location>
</feature>
<feature type="compositionally biased region" description="Polar residues" evidence="2">
    <location>
        <begin position="314"/>
        <end position="328"/>
    </location>
</feature>
<dbReference type="PROSITE" id="PS51253">
    <property type="entry name" value="HTH_CENPB"/>
    <property type="match status" value="1"/>
</dbReference>
<accession>A0AAD6C3J5</accession>
<gene>
    <name evidence="4" type="ORF">N7458_008043</name>
</gene>
<protein>
    <recommendedName>
        <fullName evidence="3">HTH CENPB-type domain-containing protein</fullName>
    </recommendedName>
</protein>
<proteinExistence type="predicted"/>
<dbReference type="InterPro" id="IPR006600">
    <property type="entry name" value="HTH_CenpB_DNA-bd_dom"/>
</dbReference>
<sequence>MPEYSGFDYGAAPLMAVDATYGMSIPPPYASMPLPMPSHAWPSMLTHQSAFHESGLPPVSVPASVSPSAPMPPTRKTSTGGATPRRTLTDEDRRQMCLYHEENKQAKQTDIGALFGVERSTVSKVLRQKEKYLNRDDGSRSPIKRAKGRVPDVEKALSNWARNYQLSGHTLNDQNIKEKVRFFASTCGCPESKEKVLSASWLEKFKQENTLPVAKSRKGSGGRKGVRSNSNSPTRINTDSANESTVHSPSGRSTVSPNGFGSPLSPTHSHEGMKQEGTDEVPELAGGCQHGYSTSATALDTTSYSVGMTSPTSTLVSDSPFTPTSQHRLPTAGPNMNRPRSQTFPLVPIDPSLLSADDSQCAKTDQQMGVTILESPLEMDDHESHMAIKGTDPIKMIKRNRSDPDIKTESMQPPPSISKSSTVSPINATSSPTQDEARRALEVIIDYFQSQPTGLAALEYVTIGKLMERLELTKNQHGPLLGGLTRIDEHDDVPRVSKKRSIQNIA</sequence>
<dbReference type="Proteomes" id="UP001213681">
    <property type="component" value="Unassembled WGS sequence"/>
</dbReference>
<dbReference type="RefSeq" id="XP_056764251.1">
    <property type="nucleotide sequence ID" value="XM_056911425.1"/>
</dbReference>
<keyword evidence="1" id="KW-0238">DNA-binding</keyword>
<feature type="compositionally biased region" description="Basic residues" evidence="2">
    <location>
        <begin position="215"/>
        <end position="226"/>
    </location>
</feature>
<evidence type="ECO:0000313" key="5">
    <source>
        <dbReference type="Proteomes" id="UP001213681"/>
    </source>
</evidence>
<evidence type="ECO:0000313" key="4">
    <source>
        <dbReference type="EMBL" id="KAJ5444171.1"/>
    </source>
</evidence>
<comment type="caution">
    <text evidence="4">The sequence shown here is derived from an EMBL/GenBank/DDBJ whole genome shotgun (WGS) entry which is preliminary data.</text>
</comment>
<evidence type="ECO:0000256" key="2">
    <source>
        <dbReference type="SAM" id="MobiDB-lite"/>
    </source>
</evidence>
<dbReference type="Gene3D" id="1.10.10.60">
    <property type="entry name" value="Homeodomain-like"/>
    <property type="match status" value="2"/>
</dbReference>
<feature type="region of interest" description="Disordered" evidence="2">
    <location>
        <begin position="212"/>
        <end position="280"/>
    </location>
</feature>
<feature type="compositionally biased region" description="Basic and acidic residues" evidence="2">
    <location>
        <begin position="268"/>
        <end position="277"/>
    </location>
</feature>
<dbReference type="SUPFAM" id="SSF46689">
    <property type="entry name" value="Homeodomain-like"/>
    <property type="match status" value="2"/>
</dbReference>
<feature type="compositionally biased region" description="Polar residues" evidence="2">
    <location>
        <begin position="417"/>
        <end position="433"/>
    </location>
</feature>
<dbReference type="PANTHER" id="PTHR19303:SF70">
    <property type="entry name" value="HTH CENPB-TYPE DOMAIN-CONTAINING PROTEIN"/>
    <property type="match status" value="1"/>
</dbReference>
<feature type="compositionally biased region" description="Low complexity" evidence="2">
    <location>
        <begin position="57"/>
        <end position="68"/>
    </location>
</feature>
<dbReference type="GO" id="GO:0005634">
    <property type="term" value="C:nucleus"/>
    <property type="evidence" value="ECO:0007669"/>
    <property type="project" value="TreeGrafter"/>
</dbReference>
<feature type="domain" description="HTH CENPB-type" evidence="3">
    <location>
        <begin position="141"/>
        <end position="215"/>
    </location>
</feature>
<dbReference type="Pfam" id="PF03221">
    <property type="entry name" value="HTH_Tnp_Tc5"/>
    <property type="match status" value="1"/>
</dbReference>
<feature type="region of interest" description="Disordered" evidence="2">
    <location>
        <begin position="404"/>
        <end position="433"/>
    </location>
</feature>
<reference evidence="4" key="1">
    <citation type="submission" date="2022-12" db="EMBL/GenBank/DDBJ databases">
        <authorList>
            <person name="Petersen C."/>
        </authorList>
    </citation>
    <scope>NUCLEOTIDE SEQUENCE</scope>
    <source>
        <strain evidence="4">IBT 16125</strain>
    </source>
</reference>
<dbReference type="InterPro" id="IPR050863">
    <property type="entry name" value="CenT-Element_Derived"/>
</dbReference>
<feature type="compositionally biased region" description="Polar residues" evidence="2">
    <location>
        <begin position="233"/>
        <end position="267"/>
    </location>
</feature>
<dbReference type="GeneID" id="81601668"/>
<organism evidence="4 5">
    <name type="scientific">Penicillium daleae</name>
    <dbReference type="NCBI Taxonomy" id="63821"/>
    <lineage>
        <taxon>Eukaryota</taxon>
        <taxon>Fungi</taxon>
        <taxon>Dikarya</taxon>
        <taxon>Ascomycota</taxon>
        <taxon>Pezizomycotina</taxon>
        <taxon>Eurotiomycetes</taxon>
        <taxon>Eurotiomycetidae</taxon>
        <taxon>Eurotiales</taxon>
        <taxon>Aspergillaceae</taxon>
        <taxon>Penicillium</taxon>
    </lineage>
</organism>
<dbReference type="EMBL" id="JAPVEA010000007">
    <property type="protein sequence ID" value="KAJ5444171.1"/>
    <property type="molecule type" value="Genomic_DNA"/>
</dbReference>
<keyword evidence="5" id="KW-1185">Reference proteome</keyword>
<evidence type="ECO:0000256" key="1">
    <source>
        <dbReference type="ARBA" id="ARBA00023125"/>
    </source>
</evidence>
<evidence type="ECO:0000259" key="3">
    <source>
        <dbReference type="PROSITE" id="PS51253"/>
    </source>
</evidence>
<feature type="region of interest" description="Disordered" evidence="2">
    <location>
        <begin position="53"/>
        <end position="89"/>
    </location>
</feature>
<name>A0AAD6C3J5_9EURO</name>